<reference evidence="3" key="1">
    <citation type="journal article" date="2019" name="Int. J. Syst. Evol. Microbiol.">
        <title>The Global Catalogue of Microorganisms (GCM) 10K type strain sequencing project: providing services to taxonomists for standard genome sequencing and annotation.</title>
        <authorList>
            <consortium name="The Broad Institute Genomics Platform"/>
            <consortium name="The Broad Institute Genome Sequencing Center for Infectious Disease"/>
            <person name="Wu L."/>
            <person name="Ma J."/>
        </authorList>
    </citation>
    <scope>NUCLEOTIDE SEQUENCE [LARGE SCALE GENOMIC DNA]</scope>
    <source>
        <strain evidence="3">JCM 17808</strain>
    </source>
</reference>
<comment type="caution">
    <text evidence="2">The sequence shown here is derived from an EMBL/GenBank/DDBJ whole genome shotgun (WGS) entry which is preliminary data.</text>
</comment>
<dbReference type="PANTHER" id="PTHR18964:SF146">
    <property type="entry name" value="POLYPHOSPHATE GLUCOKINASE"/>
    <property type="match status" value="1"/>
</dbReference>
<dbReference type="Proteomes" id="UP001500642">
    <property type="component" value="Unassembled WGS sequence"/>
</dbReference>
<keyword evidence="3" id="KW-1185">Reference proteome</keyword>
<sequence>MTDFLHSDTPYGIGIDIGGTGIKVGLVSLVDGTLPFKRVRVLTPKPATPEAVVGAVADAVDQVVDKAVRKKVVPDAAALARLPLGVAFPGVVKEGTVLFCPNLDQSWIGEHLPEAITRATGRSCFVMNDADAAGLAEMTFGAGRGHRKQTVIMTTLGTGIGTALFHDAVLVPFTELGHLEMNGADAETQAAESVKVREGLEYAEWAQRLQQYYSMLEMLFTPDLFIVGGGISKSHEQFLPLLRLRAEIVPAELRNDAGTVGAAYLAANGGRAKVRKHKG</sequence>
<dbReference type="Pfam" id="PF00480">
    <property type="entry name" value="ROK"/>
    <property type="match status" value="1"/>
</dbReference>
<dbReference type="CDD" id="cd24058">
    <property type="entry name" value="ASKHA_NBD_ROK_PPGK"/>
    <property type="match status" value="1"/>
</dbReference>
<dbReference type="InterPro" id="IPR000600">
    <property type="entry name" value="ROK"/>
</dbReference>
<dbReference type="SUPFAM" id="SSF53067">
    <property type="entry name" value="Actin-like ATPase domain"/>
    <property type="match status" value="1"/>
</dbReference>
<dbReference type="InterPro" id="IPR043129">
    <property type="entry name" value="ATPase_NBD"/>
</dbReference>
<evidence type="ECO:0000256" key="1">
    <source>
        <dbReference type="ARBA" id="ARBA00006479"/>
    </source>
</evidence>
<gene>
    <name evidence="2" type="ORF">GCM10023167_13300</name>
</gene>
<comment type="similarity">
    <text evidence="1">Belongs to the ROK (NagC/XylR) family.</text>
</comment>
<evidence type="ECO:0000313" key="2">
    <source>
        <dbReference type="EMBL" id="GAA4388504.1"/>
    </source>
</evidence>
<accession>A0ABP8JC17</accession>
<protein>
    <submittedName>
        <fullName evidence="2">ROK family protein</fullName>
    </submittedName>
</protein>
<dbReference type="NCBIfam" id="NF045942">
    <property type="entry name" value="PolPhglucPhase"/>
    <property type="match status" value="1"/>
</dbReference>
<dbReference type="EMBL" id="BAABGL010000006">
    <property type="protein sequence ID" value="GAA4388504.1"/>
    <property type="molecule type" value="Genomic_DNA"/>
</dbReference>
<dbReference type="PANTHER" id="PTHR18964">
    <property type="entry name" value="ROK (REPRESSOR, ORF, KINASE) FAMILY"/>
    <property type="match status" value="1"/>
</dbReference>
<organism evidence="2 3">
    <name type="scientific">Brevibacterium pityocampae</name>
    <dbReference type="NCBI Taxonomy" id="506594"/>
    <lineage>
        <taxon>Bacteria</taxon>
        <taxon>Bacillati</taxon>
        <taxon>Actinomycetota</taxon>
        <taxon>Actinomycetes</taxon>
        <taxon>Micrococcales</taxon>
        <taxon>Brevibacteriaceae</taxon>
        <taxon>Brevibacterium</taxon>
    </lineage>
</organism>
<evidence type="ECO:0000313" key="3">
    <source>
        <dbReference type="Proteomes" id="UP001500642"/>
    </source>
</evidence>
<name>A0ABP8JC17_9MICO</name>
<dbReference type="Gene3D" id="3.30.420.40">
    <property type="match status" value="2"/>
</dbReference>
<dbReference type="RefSeq" id="WP_137319621.1">
    <property type="nucleotide sequence ID" value="NZ_BAABGL010000006.1"/>
</dbReference>
<proteinExistence type="inferred from homology"/>